<dbReference type="GO" id="GO:0006508">
    <property type="term" value="P:proteolysis"/>
    <property type="evidence" value="ECO:0007669"/>
    <property type="project" value="UniProtKB-KW"/>
</dbReference>
<feature type="compositionally biased region" description="Low complexity" evidence="1">
    <location>
        <begin position="403"/>
        <end position="419"/>
    </location>
</feature>
<feature type="transmembrane region" description="Helical" evidence="2">
    <location>
        <begin position="204"/>
        <end position="224"/>
    </location>
</feature>
<feature type="transmembrane region" description="Helical" evidence="2">
    <location>
        <begin position="288"/>
        <end position="307"/>
    </location>
</feature>
<sequence>MGNAPPPPGSPWPTEPEGPRPHARPQSSPAWAWPPAPTAAHGHDSAVWAWPPPRPARPTRLAGPPPGSEFHRVARTAWFRWWVPPLALATAIALSQLIQVPIGLFAGLIALASGGPLDSDVLFGSAVPDLAVQLVVVAMLTPSVLVAARFVQRRGAGTLSSVEGRLRWRWLLLCAAVATLCVVLALAVLAAAPGALGPRVPTGSFAGTGEFAAGMIVVLLLVPFQAAGEEYAFRGFLLQIIGGYGARPGELAARGRADGPVSRLLRGPVPAIVVSAVAFTSLHAYGGWATAEVLVFGLAVGWLAWYTGGLEAGIALHVLHNIAGFGLSAYTGALDRQGTGSGSWQSLAGTVLEIGLYVLVVVWLARRRGLRRTVPGEPAALPAASARPPGPAERTAGLRSDRPGSAPADGPAGPSEAPPVTTWRPPGGHRHS</sequence>
<keyword evidence="2" id="KW-0472">Membrane</keyword>
<feature type="compositionally biased region" description="Pro residues" evidence="1">
    <location>
        <begin position="1"/>
        <end position="16"/>
    </location>
</feature>
<evidence type="ECO:0000313" key="4">
    <source>
        <dbReference type="EMBL" id="RCV51748.1"/>
    </source>
</evidence>
<feature type="transmembrane region" description="Helical" evidence="2">
    <location>
        <begin position="344"/>
        <end position="365"/>
    </location>
</feature>
<name>A0A368SZS8_9ACTN</name>
<protein>
    <submittedName>
        <fullName evidence="4">CPBP family intramembrane metalloprotease domain-containing protein</fullName>
    </submittedName>
</protein>
<dbReference type="Proteomes" id="UP000253318">
    <property type="component" value="Unassembled WGS sequence"/>
</dbReference>
<feature type="region of interest" description="Disordered" evidence="1">
    <location>
        <begin position="1"/>
        <end position="52"/>
    </location>
</feature>
<organism evidence="4 5">
    <name type="scientific">Marinitenerispora sediminis</name>
    <dbReference type="NCBI Taxonomy" id="1931232"/>
    <lineage>
        <taxon>Bacteria</taxon>
        <taxon>Bacillati</taxon>
        <taxon>Actinomycetota</taxon>
        <taxon>Actinomycetes</taxon>
        <taxon>Streptosporangiales</taxon>
        <taxon>Nocardiopsidaceae</taxon>
        <taxon>Marinitenerispora</taxon>
    </lineage>
</organism>
<dbReference type="RefSeq" id="WP_114397377.1">
    <property type="nucleotide sequence ID" value="NZ_QEIM01000035.1"/>
</dbReference>
<dbReference type="InterPro" id="IPR003675">
    <property type="entry name" value="Rce1/LyrA-like_dom"/>
</dbReference>
<proteinExistence type="predicted"/>
<evidence type="ECO:0000313" key="5">
    <source>
        <dbReference type="Proteomes" id="UP000253318"/>
    </source>
</evidence>
<dbReference type="GO" id="GO:0004175">
    <property type="term" value="F:endopeptidase activity"/>
    <property type="evidence" value="ECO:0007669"/>
    <property type="project" value="UniProtKB-ARBA"/>
</dbReference>
<dbReference type="EMBL" id="QEIN01000241">
    <property type="protein sequence ID" value="RCV51748.1"/>
    <property type="molecule type" value="Genomic_DNA"/>
</dbReference>
<dbReference type="OrthoDB" id="2680086at2"/>
<feature type="region of interest" description="Disordered" evidence="1">
    <location>
        <begin position="379"/>
        <end position="432"/>
    </location>
</feature>
<reference evidence="4 5" key="1">
    <citation type="submission" date="2018-04" db="EMBL/GenBank/DDBJ databases">
        <title>Novel actinobacteria from marine sediment.</title>
        <authorList>
            <person name="Ng Z.Y."/>
            <person name="Tan G.Y.A."/>
        </authorList>
    </citation>
    <scope>NUCLEOTIDE SEQUENCE [LARGE SCALE GENOMIC DNA]</scope>
    <source>
        <strain evidence="4 5">TPS81</strain>
    </source>
</reference>
<feature type="transmembrane region" description="Helical" evidence="2">
    <location>
        <begin position="170"/>
        <end position="192"/>
    </location>
</feature>
<dbReference type="Pfam" id="PF02517">
    <property type="entry name" value="Rce1-like"/>
    <property type="match status" value="1"/>
</dbReference>
<evidence type="ECO:0000259" key="3">
    <source>
        <dbReference type="Pfam" id="PF02517"/>
    </source>
</evidence>
<keyword evidence="2" id="KW-1133">Transmembrane helix</keyword>
<feature type="domain" description="CAAX prenyl protease 2/Lysostaphin resistance protein A-like" evidence="3">
    <location>
        <begin position="215"/>
        <end position="322"/>
    </location>
</feature>
<keyword evidence="4" id="KW-0378">Hydrolase</keyword>
<keyword evidence="2" id="KW-0812">Transmembrane</keyword>
<gene>
    <name evidence="4" type="ORF">DEF24_22840</name>
</gene>
<accession>A0A368SZS8</accession>
<evidence type="ECO:0000256" key="1">
    <source>
        <dbReference type="SAM" id="MobiDB-lite"/>
    </source>
</evidence>
<keyword evidence="4" id="KW-0645">Protease</keyword>
<evidence type="ECO:0000256" key="2">
    <source>
        <dbReference type="SAM" id="Phobius"/>
    </source>
</evidence>
<keyword evidence="5" id="KW-1185">Reference proteome</keyword>
<keyword evidence="4" id="KW-0482">Metalloprotease</keyword>
<feature type="transmembrane region" description="Helical" evidence="2">
    <location>
        <begin position="130"/>
        <end position="150"/>
    </location>
</feature>
<dbReference type="GO" id="GO:0008237">
    <property type="term" value="F:metallopeptidase activity"/>
    <property type="evidence" value="ECO:0007669"/>
    <property type="project" value="UniProtKB-KW"/>
</dbReference>
<feature type="transmembrane region" description="Helical" evidence="2">
    <location>
        <begin position="81"/>
        <end position="110"/>
    </location>
</feature>
<comment type="caution">
    <text evidence="4">The sequence shown here is derived from an EMBL/GenBank/DDBJ whole genome shotgun (WGS) entry which is preliminary data.</text>
</comment>
<dbReference type="AlphaFoldDB" id="A0A368SZS8"/>
<dbReference type="GO" id="GO:0080120">
    <property type="term" value="P:CAAX-box protein maturation"/>
    <property type="evidence" value="ECO:0007669"/>
    <property type="project" value="UniProtKB-ARBA"/>
</dbReference>